<dbReference type="PANTHER" id="PTHR10778:SF13">
    <property type="entry name" value="ADENOSINE 3'-PHOSPHO 5'-PHOSPHOSULFATE TRANSPORTER 1"/>
    <property type="match status" value="1"/>
</dbReference>
<feature type="transmembrane region" description="Helical" evidence="7">
    <location>
        <begin position="401"/>
        <end position="424"/>
    </location>
</feature>
<dbReference type="SUPFAM" id="SSF103481">
    <property type="entry name" value="Multidrug resistance efflux transporter EmrE"/>
    <property type="match status" value="1"/>
</dbReference>
<feature type="transmembrane region" description="Helical" evidence="7">
    <location>
        <begin position="376"/>
        <end position="394"/>
    </location>
</feature>
<evidence type="ECO:0000256" key="5">
    <source>
        <dbReference type="ARBA" id="ARBA00023136"/>
    </source>
</evidence>
<dbReference type="InterPro" id="IPR037185">
    <property type="entry name" value="EmrE-like"/>
</dbReference>
<evidence type="ECO:0000313" key="9">
    <source>
        <dbReference type="Proteomes" id="UP000019335"/>
    </source>
</evidence>
<feature type="compositionally biased region" description="Basic and acidic residues" evidence="6">
    <location>
        <begin position="57"/>
        <end position="71"/>
    </location>
</feature>
<keyword evidence="4 7" id="KW-1133">Transmembrane helix</keyword>
<dbReference type="AlphaFoldDB" id="W7TWN3"/>
<keyword evidence="5 7" id="KW-0472">Membrane</keyword>
<sequence>MYVTDFSSSWSLSIPARTGKTRPTTVITRKTVRNSASSGSGWLSSLSSAMRSSFSPRADERTPGIELKTEVSEDVGLEDGSMTGRESEKERLLASSPVTGSGSHSTDEKEKPGGVPSRMLLSGSTSGDDSMKSKAIRLVGCFLGLQASYIIWGLVQERMVTKAYGEGADAEFFPSSAFLVFGNRALALVVSATIVYWPWSNRSNTDAVVPQGLKAPLWQYAPASLSNILSSWAQYEALKYVSFPTQVLSKSSKIIPVMLVGRLLHRRSYPWAEYVDAALITLGVTIFSLNEKKPKAGHDGGADSTLGYILLAMYLMCDSFTSQWQDKVFKKFHVSQFQMMLGVNLCSIIFTGASLLQTGQGASSLAFMMRHPDAAQHVFILSLCSASGQLFIFYTIKQFGAIVFTIMMTIRQMLSMILSCALFAHPLAWQSFIGALLCFGTIALRIKRNLRGKQRATSGTGS</sequence>
<evidence type="ECO:0000256" key="1">
    <source>
        <dbReference type="ARBA" id="ARBA00004141"/>
    </source>
</evidence>
<dbReference type="GO" id="GO:0000139">
    <property type="term" value="C:Golgi membrane"/>
    <property type="evidence" value="ECO:0007669"/>
    <property type="project" value="TreeGrafter"/>
</dbReference>
<protein>
    <submittedName>
        <fullName evidence="8">Solute carrier family 35 member b2</fullName>
    </submittedName>
</protein>
<reference evidence="8 9" key="1">
    <citation type="journal article" date="2014" name="Mol. Plant">
        <title>Chromosome Scale Genome Assembly and Transcriptome Profiling of Nannochloropsis gaditana in Nitrogen Depletion.</title>
        <authorList>
            <person name="Corteggiani Carpinelli E."/>
            <person name="Telatin A."/>
            <person name="Vitulo N."/>
            <person name="Forcato C."/>
            <person name="D'Angelo M."/>
            <person name="Schiavon R."/>
            <person name="Vezzi A."/>
            <person name="Giacometti G.M."/>
            <person name="Morosinotto T."/>
            <person name="Valle G."/>
        </authorList>
    </citation>
    <scope>NUCLEOTIDE SEQUENCE [LARGE SCALE GENOMIC DNA]</scope>
    <source>
        <strain evidence="8 9">B-31</strain>
    </source>
</reference>
<feature type="transmembrane region" description="Helical" evidence="7">
    <location>
        <begin position="135"/>
        <end position="155"/>
    </location>
</feature>
<name>W7TWN3_9STRA</name>
<keyword evidence="2" id="KW-0813">Transport</keyword>
<dbReference type="OrthoDB" id="10035043at2759"/>
<evidence type="ECO:0000256" key="6">
    <source>
        <dbReference type="SAM" id="MobiDB-lite"/>
    </source>
</evidence>
<keyword evidence="9" id="KW-1185">Reference proteome</keyword>
<feature type="transmembrane region" description="Helical" evidence="7">
    <location>
        <begin position="337"/>
        <end position="356"/>
    </location>
</feature>
<keyword evidence="3 7" id="KW-0812">Transmembrane</keyword>
<dbReference type="EMBL" id="AZIL01000033">
    <property type="protein sequence ID" value="EWM30472.1"/>
    <property type="molecule type" value="Genomic_DNA"/>
</dbReference>
<evidence type="ECO:0000313" key="8">
    <source>
        <dbReference type="EMBL" id="EWM30472.1"/>
    </source>
</evidence>
<gene>
    <name evidence="8" type="primary">SLC35B2</name>
    <name evidence="8" type="ORF">Naga_100013g82</name>
</gene>
<evidence type="ECO:0000256" key="2">
    <source>
        <dbReference type="ARBA" id="ARBA00022448"/>
    </source>
</evidence>
<evidence type="ECO:0000256" key="7">
    <source>
        <dbReference type="SAM" id="Phobius"/>
    </source>
</evidence>
<dbReference type="Pfam" id="PF08449">
    <property type="entry name" value="UAA"/>
    <property type="match status" value="1"/>
</dbReference>
<evidence type="ECO:0000256" key="4">
    <source>
        <dbReference type="ARBA" id="ARBA00022989"/>
    </source>
</evidence>
<feature type="region of interest" description="Disordered" evidence="6">
    <location>
        <begin position="53"/>
        <end position="131"/>
    </location>
</feature>
<feature type="transmembrane region" description="Helical" evidence="7">
    <location>
        <begin position="175"/>
        <end position="197"/>
    </location>
</feature>
<comment type="subcellular location">
    <subcellularLocation>
        <location evidence="1">Membrane</location>
        <topology evidence="1">Multi-pass membrane protein</topology>
    </subcellularLocation>
</comment>
<dbReference type="PANTHER" id="PTHR10778">
    <property type="entry name" value="SOLUTE CARRIER FAMILY 35 MEMBER B"/>
    <property type="match status" value="1"/>
</dbReference>
<accession>W7TWN3</accession>
<dbReference type="GO" id="GO:0046964">
    <property type="term" value="F:3'-phosphoadenosine 5'-phosphosulfate transmembrane transporter activity"/>
    <property type="evidence" value="ECO:0007669"/>
    <property type="project" value="TreeGrafter"/>
</dbReference>
<proteinExistence type="predicted"/>
<dbReference type="GO" id="GO:0005789">
    <property type="term" value="C:endoplasmic reticulum membrane"/>
    <property type="evidence" value="ECO:0007669"/>
    <property type="project" value="TreeGrafter"/>
</dbReference>
<organism evidence="8 9">
    <name type="scientific">Nannochloropsis gaditana</name>
    <dbReference type="NCBI Taxonomy" id="72520"/>
    <lineage>
        <taxon>Eukaryota</taxon>
        <taxon>Sar</taxon>
        <taxon>Stramenopiles</taxon>
        <taxon>Ochrophyta</taxon>
        <taxon>Eustigmatophyceae</taxon>
        <taxon>Eustigmatales</taxon>
        <taxon>Monodopsidaceae</taxon>
        <taxon>Nannochloropsis</taxon>
    </lineage>
</organism>
<dbReference type="Proteomes" id="UP000019335">
    <property type="component" value="Chromosome 1"/>
</dbReference>
<feature type="transmembrane region" description="Helical" evidence="7">
    <location>
        <begin position="430"/>
        <end position="446"/>
    </location>
</feature>
<comment type="caution">
    <text evidence="8">The sequence shown here is derived from an EMBL/GenBank/DDBJ whole genome shotgun (WGS) entry which is preliminary data.</text>
</comment>
<evidence type="ECO:0000256" key="3">
    <source>
        <dbReference type="ARBA" id="ARBA00022692"/>
    </source>
</evidence>
<dbReference type="InterPro" id="IPR013657">
    <property type="entry name" value="SCL35B1-4/HUT1"/>
</dbReference>